<dbReference type="EMBL" id="KZ452009">
    <property type="protein sequence ID" value="PKA52182.1"/>
    <property type="molecule type" value="Genomic_DNA"/>
</dbReference>
<reference evidence="1 2" key="1">
    <citation type="journal article" date="2017" name="Nature">
        <title>The Apostasia genome and the evolution of orchids.</title>
        <authorList>
            <person name="Zhang G.Q."/>
            <person name="Liu K.W."/>
            <person name="Li Z."/>
            <person name="Lohaus R."/>
            <person name="Hsiao Y.Y."/>
            <person name="Niu S.C."/>
            <person name="Wang J.Y."/>
            <person name="Lin Y.C."/>
            <person name="Xu Q."/>
            <person name="Chen L.J."/>
            <person name="Yoshida K."/>
            <person name="Fujiwara S."/>
            <person name="Wang Z.W."/>
            <person name="Zhang Y.Q."/>
            <person name="Mitsuda N."/>
            <person name="Wang M."/>
            <person name="Liu G.H."/>
            <person name="Pecoraro L."/>
            <person name="Huang H.X."/>
            <person name="Xiao X.J."/>
            <person name="Lin M."/>
            <person name="Wu X.Y."/>
            <person name="Wu W.L."/>
            <person name="Chen Y.Y."/>
            <person name="Chang S.B."/>
            <person name="Sakamoto S."/>
            <person name="Ohme-Takagi M."/>
            <person name="Yagi M."/>
            <person name="Zeng S.J."/>
            <person name="Shen C.Y."/>
            <person name="Yeh C.M."/>
            <person name="Luo Y.B."/>
            <person name="Tsai W.C."/>
            <person name="Van de Peer Y."/>
            <person name="Liu Z.J."/>
        </authorList>
    </citation>
    <scope>NUCLEOTIDE SEQUENCE [LARGE SCALE GENOMIC DNA]</scope>
    <source>
        <strain evidence="2">cv. Shenzhen</strain>
        <tissue evidence="1">Stem</tissue>
    </source>
</reference>
<name>A0A2I0A9G6_9ASPA</name>
<proteinExistence type="predicted"/>
<gene>
    <name evidence="1" type="ORF">AXF42_Ash014119</name>
</gene>
<dbReference type="PANTHER" id="PTHR48475">
    <property type="entry name" value="RIBONUCLEASE H"/>
    <property type="match status" value="1"/>
</dbReference>
<dbReference type="PANTHER" id="PTHR48475:SF2">
    <property type="entry name" value="RIBONUCLEASE H"/>
    <property type="match status" value="1"/>
</dbReference>
<dbReference type="AlphaFoldDB" id="A0A2I0A9G6"/>
<organism evidence="1 2">
    <name type="scientific">Apostasia shenzhenica</name>
    <dbReference type="NCBI Taxonomy" id="1088818"/>
    <lineage>
        <taxon>Eukaryota</taxon>
        <taxon>Viridiplantae</taxon>
        <taxon>Streptophyta</taxon>
        <taxon>Embryophyta</taxon>
        <taxon>Tracheophyta</taxon>
        <taxon>Spermatophyta</taxon>
        <taxon>Magnoliopsida</taxon>
        <taxon>Liliopsida</taxon>
        <taxon>Asparagales</taxon>
        <taxon>Orchidaceae</taxon>
        <taxon>Apostasioideae</taxon>
        <taxon>Apostasia</taxon>
    </lineage>
</organism>
<evidence type="ECO:0000313" key="2">
    <source>
        <dbReference type="Proteomes" id="UP000236161"/>
    </source>
</evidence>
<evidence type="ECO:0000313" key="1">
    <source>
        <dbReference type="EMBL" id="PKA52182.1"/>
    </source>
</evidence>
<dbReference type="Proteomes" id="UP000236161">
    <property type="component" value="Unassembled WGS sequence"/>
</dbReference>
<dbReference type="OrthoDB" id="682198at2759"/>
<keyword evidence="2" id="KW-1185">Reference proteome</keyword>
<sequence>MNSLANELAKEERGDAQDILAPTYDKHEVFDANSKSESWMDEILYFLQTEELPVDRYEARKLRAKAARYVQQQGNLFRHCYSWPLAKCICEEDSKALLERIHSDDCGTHATGRNLVL</sequence>
<accession>A0A2I0A9G6</accession>
<protein>
    <submittedName>
        <fullName evidence="1">Uncharacterized protein</fullName>
    </submittedName>
</protein>